<protein>
    <submittedName>
        <fullName evidence="2">Uncharacterized protein</fullName>
    </submittedName>
</protein>
<feature type="compositionally biased region" description="Polar residues" evidence="1">
    <location>
        <begin position="181"/>
        <end position="212"/>
    </location>
</feature>
<feature type="compositionally biased region" description="Polar residues" evidence="1">
    <location>
        <begin position="146"/>
        <end position="156"/>
    </location>
</feature>
<organism evidence="2 3">
    <name type="scientific">Steinernema hermaphroditum</name>
    <dbReference type="NCBI Taxonomy" id="289476"/>
    <lineage>
        <taxon>Eukaryota</taxon>
        <taxon>Metazoa</taxon>
        <taxon>Ecdysozoa</taxon>
        <taxon>Nematoda</taxon>
        <taxon>Chromadorea</taxon>
        <taxon>Rhabditida</taxon>
        <taxon>Tylenchina</taxon>
        <taxon>Panagrolaimomorpha</taxon>
        <taxon>Strongyloidoidea</taxon>
        <taxon>Steinernematidae</taxon>
        <taxon>Steinernema</taxon>
    </lineage>
</organism>
<evidence type="ECO:0000256" key="1">
    <source>
        <dbReference type="SAM" id="MobiDB-lite"/>
    </source>
</evidence>
<sequence length="212" mass="22939">MASQISPKVERVIADSNAAKDVLNRVAEELENGDKNDKRMLREVASRINVLESMKDAANAKARALDRERIMLGQRIRTTCPDLVDDLHDVLTYLGKISETPGALSEDDVAYHDALKKKIPEFIRNISKQSPSESTSEAVPKSFVATTESSVTTSIPPDTEDVVSATSSSASVSEVSGYETAVTSKPTLCSSVEQATPTSSDKTERTQTNMST</sequence>
<reference evidence="2" key="1">
    <citation type="submission" date="2023-06" db="EMBL/GenBank/DDBJ databases">
        <title>Genomic analysis of the entomopathogenic nematode Steinernema hermaphroditum.</title>
        <authorList>
            <person name="Schwarz E.M."/>
            <person name="Heppert J.K."/>
            <person name="Baniya A."/>
            <person name="Schwartz H.T."/>
            <person name="Tan C.-H."/>
            <person name="Antoshechkin I."/>
            <person name="Sternberg P.W."/>
            <person name="Goodrich-Blair H."/>
            <person name="Dillman A.R."/>
        </authorList>
    </citation>
    <scope>NUCLEOTIDE SEQUENCE</scope>
    <source>
        <strain evidence="2">PS9179</strain>
        <tissue evidence="2">Whole animal</tissue>
    </source>
</reference>
<name>A0AA39I917_9BILA</name>
<evidence type="ECO:0000313" key="3">
    <source>
        <dbReference type="Proteomes" id="UP001175271"/>
    </source>
</evidence>
<evidence type="ECO:0000313" key="2">
    <source>
        <dbReference type="EMBL" id="KAK0418599.1"/>
    </source>
</evidence>
<keyword evidence="3" id="KW-1185">Reference proteome</keyword>
<dbReference type="EMBL" id="JAUCMV010000002">
    <property type="protein sequence ID" value="KAK0418599.1"/>
    <property type="molecule type" value="Genomic_DNA"/>
</dbReference>
<dbReference type="Proteomes" id="UP001175271">
    <property type="component" value="Unassembled WGS sequence"/>
</dbReference>
<gene>
    <name evidence="2" type="ORF">QR680_013662</name>
</gene>
<accession>A0AA39I917</accession>
<proteinExistence type="predicted"/>
<comment type="caution">
    <text evidence="2">The sequence shown here is derived from an EMBL/GenBank/DDBJ whole genome shotgun (WGS) entry which is preliminary data.</text>
</comment>
<dbReference type="AlphaFoldDB" id="A0AA39I917"/>
<feature type="compositionally biased region" description="Low complexity" evidence="1">
    <location>
        <begin position="162"/>
        <end position="176"/>
    </location>
</feature>
<feature type="region of interest" description="Disordered" evidence="1">
    <location>
        <begin position="146"/>
        <end position="212"/>
    </location>
</feature>